<feature type="binding site" evidence="10">
    <location>
        <begin position="235"/>
        <end position="239"/>
    </location>
    <ligand>
        <name>D-ribose 5-phosphate</name>
        <dbReference type="ChEBI" id="CHEBI:78346"/>
    </ligand>
</feature>
<dbReference type="GO" id="GO:0005524">
    <property type="term" value="F:ATP binding"/>
    <property type="evidence" value="ECO:0007669"/>
    <property type="project" value="UniProtKB-KW"/>
</dbReference>
<dbReference type="InterPro" id="IPR029099">
    <property type="entry name" value="Pribosyltran_N"/>
</dbReference>
<dbReference type="GO" id="GO:0006015">
    <property type="term" value="P:5-phosphoribose 1-diphosphate biosynthetic process"/>
    <property type="evidence" value="ECO:0007669"/>
    <property type="project" value="UniProtKB-UniRule"/>
</dbReference>
<keyword evidence="5 10" id="KW-0547">Nucleotide-binding</keyword>
<evidence type="ECO:0000313" key="13">
    <source>
        <dbReference type="EMBL" id="HHM44045.1"/>
    </source>
</evidence>
<evidence type="ECO:0000256" key="9">
    <source>
        <dbReference type="ARBA" id="ARBA00049535"/>
    </source>
</evidence>
<evidence type="ECO:0000256" key="10">
    <source>
        <dbReference type="HAMAP-Rule" id="MF_00583"/>
    </source>
</evidence>
<evidence type="ECO:0000256" key="5">
    <source>
        <dbReference type="ARBA" id="ARBA00022741"/>
    </source>
</evidence>
<feature type="binding site" evidence="10">
    <location>
        <position position="207"/>
    </location>
    <ligand>
        <name>D-ribose 5-phosphate</name>
        <dbReference type="ChEBI" id="CHEBI:78346"/>
    </ligand>
</feature>
<comment type="subcellular location">
    <subcellularLocation>
        <location evidence="10">Cytoplasm</location>
    </subcellularLocation>
</comment>
<dbReference type="GO" id="GO:0016301">
    <property type="term" value="F:kinase activity"/>
    <property type="evidence" value="ECO:0007669"/>
    <property type="project" value="UniProtKB-KW"/>
</dbReference>
<dbReference type="EC" id="2.7.6.1" evidence="10"/>
<feature type="binding site" evidence="10">
    <location>
        <begin position="109"/>
        <end position="110"/>
    </location>
    <ligand>
        <name>ATP</name>
        <dbReference type="ChEBI" id="CHEBI:30616"/>
    </ligand>
</feature>
<dbReference type="GO" id="GO:0005737">
    <property type="term" value="C:cytoplasm"/>
    <property type="evidence" value="ECO:0007669"/>
    <property type="project" value="UniProtKB-SubCell"/>
</dbReference>
<accession>A0A7J3VSI5</accession>
<gene>
    <name evidence="10 13" type="primary">prs</name>
    <name evidence="13" type="ORF">ENM31_01935</name>
</gene>
<evidence type="ECO:0000256" key="4">
    <source>
        <dbReference type="ARBA" id="ARBA00022727"/>
    </source>
</evidence>
<comment type="catalytic activity">
    <reaction evidence="9 10">
        <text>D-ribose 5-phosphate + ATP = 5-phospho-alpha-D-ribose 1-diphosphate + AMP + H(+)</text>
        <dbReference type="Rhea" id="RHEA:15609"/>
        <dbReference type="ChEBI" id="CHEBI:15378"/>
        <dbReference type="ChEBI" id="CHEBI:30616"/>
        <dbReference type="ChEBI" id="CHEBI:58017"/>
        <dbReference type="ChEBI" id="CHEBI:78346"/>
        <dbReference type="ChEBI" id="CHEBI:456215"/>
        <dbReference type="EC" id="2.7.6.1"/>
    </reaction>
</comment>
<evidence type="ECO:0000256" key="8">
    <source>
        <dbReference type="ARBA" id="ARBA00022842"/>
    </source>
</evidence>
<dbReference type="NCBIfam" id="TIGR01251">
    <property type="entry name" value="ribP_PPkin"/>
    <property type="match status" value="1"/>
</dbReference>
<dbReference type="InterPro" id="IPR005946">
    <property type="entry name" value="Rib-P_diPkinase"/>
</dbReference>
<dbReference type="HAMAP" id="MF_00583_A">
    <property type="entry name" value="RibP_PPkinase_A"/>
    <property type="match status" value="1"/>
</dbReference>
<dbReference type="InterPro" id="IPR000836">
    <property type="entry name" value="PRTase_dom"/>
</dbReference>
<feature type="binding site" evidence="10">
    <location>
        <position position="143"/>
    </location>
    <ligand>
        <name>Mg(2+)</name>
        <dbReference type="ChEBI" id="CHEBI:18420"/>
        <label>1</label>
    </ligand>
</feature>
<comment type="function">
    <text evidence="10">Involved in the biosynthesis of the central metabolite phospho-alpha-D-ribosyl-1-pyrophosphate (PRPP) via the transfer of pyrophosphoryl group from ATP to 1-hydroxyl of ribose-5-phosphate (Rib-5-P).</text>
</comment>
<dbReference type="GO" id="GO:0002189">
    <property type="term" value="C:ribose phosphate diphosphokinase complex"/>
    <property type="evidence" value="ECO:0007669"/>
    <property type="project" value="TreeGrafter"/>
</dbReference>
<dbReference type="PANTHER" id="PTHR10210:SF32">
    <property type="entry name" value="RIBOSE-PHOSPHATE PYROPHOSPHOKINASE 2"/>
    <property type="match status" value="1"/>
</dbReference>
<dbReference type="SMART" id="SM01400">
    <property type="entry name" value="Pribosyltran_N"/>
    <property type="match status" value="1"/>
</dbReference>
<keyword evidence="3 10" id="KW-0479">Metal-binding</keyword>
<comment type="caution">
    <text evidence="13">The sequence shown here is derived from an EMBL/GenBank/DDBJ whole genome shotgun (WGS) entry which is preliminary data.</text>
</comment>
<protein>
    <recommendedName>
        <fullName evidence="10">Ribose-phosphate pyrophosphokinase</fullName>
        <shortName evidence="10">RPPK</shortName>
        <ecNumber evidence="10">2.7.6.1</ecNumber>
    </recommendedName>
    <alternativeName>
        <fullName evidence="10">5-phospho-D-ribosyl alpha-1-diphosphate synthase</fullName>
    </alternativeName>
    <alternativeName>
        <fullName evidence="10">Phosphoribosyl diphosphate synthase</fullName>
    </alternativeName>
    <alternativeName>
        <fullName evidence="10">Phosphoribosyl pyrophosphate synthase</fullName>
        <shortName evidence="10">P-Rib-PP synthase</shortName>
        <shortName evidence="10">PRPP synthase</shortName>
        <shortName evidence="10">PRPPase</shortName>
    </alternativeName>
</protein>
<comment type="pathway">
    <text evidence="10">Metabolic intermediate biosynthesis; 5-phospho-alpha-D-ribose 1-diphosphate biosynthesis; 5-phospho-alpha-D-ribose 1-diphosphate from D-ribose 5-phosphate (route I): step 1/1.</text>
</comment>
<dbReference type="SUPFAM" id="SSF53271">
    <property type="entry name" value="PRTase-like"/>
    <property type="match status" value="2"/>
</dbReference>
<keyword evidence="8 10" id="KW-0460">Magnesium</keyword>
<dbReference type="EMBL" id="DRXH01000066">
    <property type="protein sequence ID" value="HHM44045.1"/>
    <property type="molecule type" value="Genomic_DNA"/>
</dbReference>
<organism evidence="13">
    <name type="scientific">Caldiarchaeum subterraneum</name>
    <dbReference type="NCBI Taxonomy" id="311458"/>
    <lineage>
        <taxon>Archaea</taxon>
        <taxon>Nitrososphaerota</taxon>
        <taxon>Candidatus Caldarchaeales</taxon>
        <taxon>Candidatus Caldarchaeaceae</taxon>
        <taxon>Candidatus Caldarchaeum</taxon>
    </lineage>
</organism>
<feature type="domain" description="Phosphoribosyltransferase" evidence="11">
    <location>
        <begin position="160"/>
        <end position="261"/>
    </location>
</feature>
<keyword evidence="1 10" id="KW-0963">Cytoplasm</keyword>
<keyword evidence="7 10" id="KW-0067">ATP-binding</keyword>
<keyword evidence="2 10" id="KW-0808">Transferase</keyword>
<keyword evidence="4 10" id="KW-0545">Nucleotide biosynthesis</keyword>
<dbReference type="GO" id="GO:0006164">
    <property type="term" value="P:purine nucleotide biosynthetic process"/>
    <property type="evidence" value="ECO:0007669"/>
    <property type="project" value="TreeGrafter"/>
</dbReference>
<dbReference type="FunFam" id="3.40.50.2020:FF:000007">
    <property type="entry name" value="Ribose-phosphate pyrophosphokinase"/>
    <property type="match status" value="1"/>
</dbReference>
<comment type="caution">
    <text evidence="10">Lacks conserved residue(s) required for the propagation of feature annotation.</text>
</comment>
<name>A0A7J3VSI5_CALS0</name>
<dbReference type="Pfam" id="PF13793">
    <property type="entry name" value="Pribosyltran_N"/>
    <property type="match status" value="1"/>
</dbReference>
<reference evidence="13" key="1">
    <citation type="journal article" date="2020" name="mSystems">
        <title>Genome- and Community-Level Interaction Insights into Carbon Utilization and Element Cycling Functions of Hydrothermarchaeota in Hydrothermal Sediment.</title>
        <authorList>
            <person name="Zhou Z."/>
            <person name="Liu Y."/>
            <person name="Xu W."/>
            <person name="Pan J."/>
            <person name="Luo Z.H."/>
            <person name="Li M."/>
        </authorList>
    </citation>
    <scope>NUCLEOTIDE SEQUENCE [LARGE SCALE GENOMIC DNA]</scope>
    <source>
        <strain evidence="13">SpSt-1074</strain>
    </source>
</reference>
<feature type="domain" description="Ribose-phosphate pyrophosphokinase N-terminal" evidence="12">
    <location>
        <begin position="17"/>
        <end position="133"/>
    </location>
</feature>
<feature type="binding site" evidence="10">
    <location>
        <position position="231"/>
    </location>
    <ligand>
        <name>D-ribose 5-phosphate</name>
        <dbReference type="ChEBI" id="CHEBI:78346"/>
    </ligand>
</feature>
<dbReference type="InterPro" id="IPR037514">
    <property type="entry name" value="Rib-P_diPkinase_arc"/>
</dbReference>
<dbReference type="CDD" id="cd06223">
    <property type="entry name" value="PRTases_typeI"/>
    <property type="match status" value="1"/>
</dbReference>
<dbReference type="InterPro" id="IPR029057">
    <property type="entry name" value="PRTase-like"/>
</dbReference>
<dbReference type="Pfam" id="PF00156">
    <property type="entry name" value="Pribosyltran"/>
    <property type="match status" value="1"/>
</dbReference>
<evidence type="ECO:0000256" key="1">
    <source>
        <dbReference type="ARBA" id="ARBA00022490"/>
    </source>
</evidence>
<dbReference type="UniPathway" id="UPA00087">
    <property type="reaction ID" value="UER00172"/>
</dbReference>
<evidence type="ECO:0000259" key="11">
    <source>
        <dbReference type="Pfam" id="PF00156"/>
    </source>
</evidence>
<evidence type="ECO:0000256" key="3">
    <source>
        <dbReference type="ARBA" id="ARBA00022723"/>
    </source>
</evidence>
<evidence type="ECO:0000256" key="7">
    <source>
        <dbReference type="ARBA" id="ARBA00022840"/>
    </source>
</evidence>
<comment type="cofactor">
    <cofactor evidence="10">
        <name>Mg(2+)</name>
        <dbReference type="ChEBI" id="CHEBI:18420"/>
    </cofactor>
    <text evidence="10">Binds 2 Mg(2+) ions per subunit.</text>
</comment>
<keyword evidence="6 10" id="KW-0418">Kinase</keyword>
<dbReference type="GO" id="GO:0004749">
    <property type="term" value="F:ribose phosphate diphosphokinase activity"/>
    <property type="evidence" value="ECO:0007669"/>
    <property type="project" value="UniProtKB-UniRule"/>
</dbReference>
<proteinExistence type="inferred from homology"/>
<dbReference type="Gene3D" id="3.40.50.2020">
    <property type="match status" value="2"/>
</dbReference>
<sequence length="304" mass="31930">MSSAPLNTSGHQRGTGLKVVSGVSSADLAAKLSRFLNAPVVNVESKRFPDGESYVRVVGAVAGEEVVLVQGLHPPQDTHLTQLLLLADCLNDLGASSIRAVVPYMAYARQDRRFRDGEAVSILTVLKLLKTVGVSELITVNIHSPWILEKSAVPVRNVDATGLLASYLLQAGVEKPLVLSPGKKGLEMAASVASVMETDYAHVESRRNLEDGRVSVSVDADLGGREVVLVDDVISTGETMAKCVELARRKGAARVVVAAVHGLFVGSSVEKITSAGADLVMTTDTVPNPYAVASVAGLVAAQLE</sequence>
<dbReference type="AlphaFoldDB" id="A0A7J3VSI5"/>
<dbReference type="PANTHER" id="PTHR10210">
    <property type="entry name" value="RIBOSE-PHOSPHATE DIPHOSPHOKINASE FAMILY MEMBER"/>
    <property type="match status" value="1"/>
</dbReference>
<comment type="similarity">
    <text evidence="10">Belongs to the ribose-phosphate pyrophosphokinase family. Class III (archaeal) subfamily.</text>
</comment>
<evidence type="ECO:0000256" key="6">
    <source>
        <dbReference type="ARBA" id="ARBA00022777"/>
    </source>
</evidence>
<dbReference type="GO" id="GO:0000287">
    <property type="term" value="F:magnesium ion binding"/>
    <property type="evidence" value="ECO:0007669"/>
    <property type="project" value="UniProtKB-UniRule"/>
</dbReference>
<evidence type="ECO:0000256" key="2">
    <source>
        <dbReference type="ARBA" id="ARBA00022679"/>
    </source>
</evidence>
<feature type="binding site" evidence="10">
    <location>
        <begin position="50"/>
        <end position="52"/>
    </location>
    <ligand>
        <name>ATP</name>
        <dbReference type="ChEBI" id="CHEBI:30616"/>
    </ligand>
</feature>
<evidence type="ECO:0000259" key="12">
    <source>
        <dbReference type="Pfam" id="PF13793"/>
    </source>
</evidence>